<reference evidence="10" key="1">
    <citation type="submission" date="2019-08" db="EMBL/GenBank/DDBJ databases">
        <authorList>
            <person name="Kucharzyk K."/>
            <person name="Murdoch R.W."/>
            <person name="Higgins S."/>
            <person name="Loffler F."/>
        </authorList>
    </citation>
    <scope>NUCLEOTIDE SEQUENCE</scope>
</reference>
<evidence type="ECO:0000256" key="6">
    <source>
        <dbReference type="ARBA" id="ARBA00023136"/>
    </source>
</evidence>
<keyword evidence="5" id="KW-0129">CBS domain</keyword>
<evidence type="ECO:0000259" key="8">
    <source>
        <dbReference type="PROSITE" id="PS51371"/>
    </source>
</evidence>
<dbReference type="Gene3D" id="3.30.465.10">
    <property type="match status" value="1"/>
</dbReference>
<evidence type="ECO:0000256" key="5">
    <source>
        <dbReference type="ARBA" id="ARBA00023122"/>
    </source>
</evidence>
<evidence type="ECO:0000256" key="3">
    <source>
        <dbReference type="ARBA" id="ARBA00022737"/>
    </source>
</evidence>
<keyword evidence="4 7" id="KW-1133">Transmembrane helix</keyword>
<dbReference type="Pfam" id="PF00571">
    <property type="entry name" value="CBS"/>
    <property type="match status" value="1"/>
</dbReference>
<evidence type="ECO:0000256" key="4">
    <source>
        <dbReference type="ARBA" id="ARBA00022989"/>
    </source>
</evidence>
<feature type="domain" description="CNNM transmembrane" evidence="9">
    <location>
        <begin position="1"/>
        <end position="195"/>
    </location>
</feature>
<dbReference type="Gene3D" id="3.10.580.10">
    <property type="entry name" value="CBS-domain"/>
    <property type="match status" value="1"/>
</dbReference>
<dbReference type="InterPro" id="IPR002550">
    <property type="entry name" value="CNNM"/>
</dbReference>
<dbReference type="PANTHER" id="PTHR22777">
    <property type="entry name" value="HEMOLYSIN-RELATED"/>
    <property type="match status" value="1"/>
</dbReference>
<dbReference type="PROSITE" id="PS51846">
    <property type="entry name" value="CNNM"/>
    <property type="match status" value="1"/>
</dbReference>
<evidence type="ECO:0000313" key="10">
    <source>
        <dbReference type="EMBL" id="MPL76885.1"/>
    </source>
</evidence>
<gene>
    <name evidence="10" type="ORF">SDC9_22736</name>
</gene>
<accession>A0A644UD15</accession>
<evidence type="ECO:0000256" key="7">
    <source>
        <dbReference type="SAM" id="Phobius"/>
    </source>
</evidence>
<feature type="transmembrane region" description="Helical" evidence="7">
    <location>
        <begin position="130"/>
        <end position="152"/>
    </location>
</feature>
<comment type="subcellular location">
    <subcellularLocation>
        <location evidence="1">Membrane</location>
        <topology evidence="1">Multi-pass membrane protein</topology>
    </subcellularLocation>
</comment>
<feature type="domain" description="CBS" evidence="8">
    <location>
        <begin position="274"/>
        <end position="330"/>
    </location>
</feature>
<dbReference type="InterPro" id="IPR046342">
    <property type="entry name" value="CBS_dom_sf"/>
</dbReference>
<keyword evidence="6 7" id="KW-0472">Membrane</keyword>
<evidence type="ECO:0000256" key="2">
    <source>
        <dbReference type="ARBA" id="ARBA00022692"/>
    </source>
</evidence>
<feature type="transmembrane region" description="Helical" evidence="7">
    <location>
        <begin position="95"/>
        <end position="118"/>
    </location>
</feature>
<evidence type="ECO:0008006" key="11">
    <source>
        <dbReference type="Google" id="ProtNLM"/>
    </source>
</evidence>
<dbReference type="PANTHER" id="PTHR22777:SF17">
    <property type="entry name" value="UPF0053 PROTEIN SLL0260"/>
    <property type="match status" value="1"/>
</dbReference>
<dbReference type="InterPro" id="IPR000644">
    <property type="entry name" value="CBS_dom"/>
</dbReference>
<name>A0A644UD15_9ZZZZ</name>
<dbReference type="Pfam" id="PF01595">
    <property type="entry name" value="CNNM"/>
    <property type="match status" value="1"/>
</dbReference>
<dbReference type="Pfam" id="PF03471">
    <property type="entry name" value="CorC_HlyC"/>
    <property type="match status" value="1"/>
</dbReference>
<keyword evidence="3" id="KW-0677">Repeat</keyword>
<dbReference type="SMART" id="SM01091">
    <property type="entry name" value="CorC_HlyC"/>
    <property type="match status" value="1"/>
</dbReference>
<dbReference type="SUPFAM" id="SSF56176">
    <property type="entry name" value="FAD-binding/transporter-associated domain-like"/>
    <property type="match status" value="1"/>
</dbReference>
<dbReference type="CDD" id="cd04590">
    <property type="entry name" value="CBS_pair_CorC_HlyC_assoc"/>
    <property type="match status" value="1"/>
</dbReference>
<dbReference type="EMBL" id="VSSQ01000101">
    <property type="protein sequence ID" value="MPL76885.1"/>
    <property type="molecule type" value="Genomic_DNA"/>
</dbReference>
<protein>
    <recommendedName>
        <fullName evidence="11">Magnesium and cobalt efflux protein CorC</fullName>
    </recommendedName>
</protein>
<organism evidence="10">
    <name type="scientific">bioreactor metagenome</name>
    <dbReference type="NCBI Taxonomy" id="1076179"/>
    <lineage>
        <taxon>unclassified sequences</taxon>
        <taxon>metagenomes</taxon>
        <taxon>ecological metagenomes</taxon>
    </lineage>
</organism>
<dbReference type="InterPro" id="IPR044751">
    <property type="entry name" value="Ion_transp-like_CBS"/>
</dbReference>
<feature type="transmembrane region" description="Helical" evidence="7">
    <location>
        <begin position="54"/>
        <end position="75"/>
    </location>
</feature>
<comment type="caution">
    <text evidence="10">The sequence shown here is derived from an EMBL/GenBank/DDBJ whole genome shotgun (WGS) entry which is preliminary data.</text>
</comment>
<feature type="transmembrane region" description="Helical" evidence="7">
    <location>
        <begin position="6"/>
        <end position="24"/>
    </location>
</feature>
<proteinExistence type="predicted"/>
<dbReference type="AlphaFoldDB" id="A0A644UD15"/>
<dbReference type="InterPro" id="IPR016169">
    <property type="entry name" value="FAD-bd_PCMH_sub2"/>
</dbReference>
<dbReference type="GO" id="GO:0005886">
    <property type="term" value="C:plasma membrane"/>
    <property type="evidence" value="ECO:0007669"/>
    <property type="project" value="TreeGrafter"/>
</dbReference>
<keyword evidence="2 7" id="KW-0812">Transmembrane</keyword>
<sequence length="433" mass="49334">MEIIIILVLIFVNGIFSMAEIAVVSSRKSKLESLTKKGDQKAKKILKIAEKPEYFLSTVQIAITAIGLVTGLYSGKSLSLPLSNILTDLGFGLSSMWFANILVVILVTYFTLVLGELLPKKIGLNNPEKVAGFIISPMNFITKLTYPFVVVLSKSTLFLLKIFRIKKNEDSIITEDEIKQIINESTEDGEIQEVEQDIVERVFSLGDRDVSSLMTHRIDFEWFDVDDGQLQIKKKLENHIHYIYPVADKSLDNIIGVVFLKDMIKMREGSIRNIVKEPQFLPESSSAYHALEVFKEKKISYALIIDEFGLIIGMVTMNDILESLIGSAEEIGVSDEYQMIKREDGTWLVDGQYPFFDFLSYFEIENKYQELDYNTLSGLILDLTGKIPKEGEKIYWELFCFEIVDMDIARIDKILVTQNSSDEIKKNHNKLVK</sequence>
<evidence type="ECO:0000256" key="1">
    <source>
        <dbReference type="ARBA" id="ARBA00004141"/>
    </source>
</evidence>
<evidence type="ECO:0000259" key="9">
    <source>
        <dbReference type="PROSITE" id="PS51846"/>
    </source>
</evidence>
<dbReference type="SMART" id="SM00116">
    <property type="entry name" value="CBS"/>
    <property type="match status" value="1"/>
</dbReference>
<dbReference type="SUPFAM" id="SSF54631">
    <property type="entry name" value="CBS-domain pair"/>
    <property type="match status" value="1"/>
</dbReference>
<dbReference type="PROSITE" id="PS51371">
    <property type="entry name" value="CBS"/>
    <property type="match status" value="1"/>
</dbReference>
<dbReference type="InterPro" id="IPR036318">
    <property type="entry name" value="FAD-bd_PCMH-like_sf"/>
</dbReference>
<dbReference type="GO" id="GO:0050660">
    <property type="term" value="F:flavin adenine dinucleotide binding"/>
    <property type="evidence" value="ECO:0007669"/>
    <property type="project" value="InterPro"/>
</dbReference>
<dbReference type="InterPro" id="IPR005170">
    <property type="entry name" value="Transptr-assoc_dom"/>
</dbReference>